<sequence>MPQGSMLSLVVFPSTIVAMGIVAFLIGWKRHARFMNTLREKRAAERNATQLAATMAYEPEVMITNVMRADESLLIGYQPVVNSSGDARGNQGTFVAFGTDLTMLEQLETWCTQQACVRVELDHLDNRLRLSCSYTSERVELSMVPNKNVG</sequence>
<keyword evidence="1" id="KW-1133">Transmembrane helix</keyword>
<feature type="transmembrane region" description="Helical" evidence="1">
    <location>
        <begin position="6"/>
        <end position="28"/>
    </location>
</feature>
<dbReference type="RefSeq" id="WP_369084720.1">
    <property type="nucleotide sequence ID" value="NZ_JBFSHR010000043.1"/>
</dbReference>
<comment type="caution">
    <text evidence="2">The sequence shown here is derived from an EMBL/GenBank/DDBJ whole genome shotgun (WGS) entry which is preliminary data.</text>
</comment>
<keyword evidence="3" id="KW-1185">Reference proteome</keyword>
<keyword evidence="1" id="KW-0472">Membrane</keyword>
<organism evidence="2 3">
    <name type="scientific">Ferrimicrobium acidiphilum</name>
    <dbReference type="NCBI Taxonomy" id="121039"/>
    <lineage>
        <taxon>Bacteria</taxon>
        <taxon>Bacillati</taxon>
        <taxon>Actinomycetota</taxon>
        <taxon>Acidimicrobiia</taxon>
        <taxon>Acidimicrobiales</taxon>
        <taxon>Acidimicrobiaceae</taxon>
        <taxon>Ferrimicrobium</taxon>
    </lineage>
</organism>
<evidence type="ECO:0000256" key="1">
    <source>
        <dbReference type="SAM" id="Phobius"/>
    </source>
</evidence>
<dbReference type="Proteomes" id="UP001560267">
    <property type="component" value="Unassembled WGS sequence"/>
</dbReference>
<accession>A0ABV3Y3Y3</accession>
<name>A0ABV3Y3Y3_9ACTN</name>
<reference evidence="2 3" key="1">
    <citation type="submission" date="2024-07" db="EMBL/GenBank/DDBJ databases">
        <title>Draft Genome Sequence of Ferrimicrobium acidiphilum Strain YE2023, Isolated from a Pulp of Bioleach Reactor.</title>
        <authorList>
            <person name="Elkina Y.A."/>
            <person name="Bulaeva A.G."/>
            <person name="Beletsky A.V."/>
            <person name="Mardanov A.V."/>
        </authorList>
    </citation>
    <scope>NUCLEOTIDE SEQUENCE [LARGE SCALE GENOMIC DNA]</scope>
    <source>
        <strain evidence="2 3">YE2023</strain>
    </source>
</reference>
<keyword evidence="1" id="KW-0812">Transmembrane</keyword>
<evidence type="ECO:0000313" key="2">
    <source>
        <dbReference type="EMBL" id="MEX6430266.1"/>
    </source>
</evidence>
<dbReference type="EMBL" id="JBFSHR010000043">
    <property type="protein sequence ID" value="MEX6430266.1"/>
    <property type="molecule type" value="Genomic_DNA"/>
</dbReference>
<gene>
    <name evidence="2" type="ORF">AB6A68_10550</name>
</gene>
<protein>
    <submittedName>
        <fullName evidence="2">Uncharacterized protein</fullName>
    </submittedName>
</protein>
<proteinExistence type="predicted"/>
<evidence type="ECO:0000313" key="3">
    <source>
        <dbReference type="Proteomes" id="UP001560267"/>
    </source>
</evidence>